<organism evidence="1 2">
    <name type="scientific">Trichuris muris</name>
    <name type="common">Mouse whipworm</name>
    <dbReference type="NCBI Taxonomy" id="70415"/>
    <lineage>
        <taxon>Eukaryota</taxon>
        <taxon>Metazoa</taxon>
        <taxon>Ecdysozoa</taxon>
        <taxon>Nematoda</taxon>
        <taxon>Enoplea</taxon>
        <taxon>Dorylaimia</taxon>
        <taxon>Trichinellida</taxon>
        <taxon>Trichuridae</taxon>
        <taxon>Trichuris</taxon>
    </lineage>
</organism>
<evidence type="ECO:0000313" key="1">
    <source>
        <dbReference type="Proteomes" id="UP000046395"/>
    </source>
</evidence>
<dbReference type="Proteomes" id="UP000046395">
    <property type="component" value="Unassembled WGS sequence"/>
</dbReference>
<sequence>MSVLYSPIKARSGSGHNSGDGNNGLSAACCTVMLLVRRSAHERCDGERALLFSVVHARKFNLLGLAAQPKGLKELFMEQYRFHSRALKEAKRKAFDAYDSSTQNVSLSVNASEETVLATSPTFVWLRGAHISTLCIGNHNCKESAIVSVFQRNEIKRQSISNLDQYNMFHQTEPAKRVLAAASGSSIRRYSEYATWVASTKSITFGAKVGDRDISRTKEVFLLSLSRRFSKLLSQTIRAGDNNYQVLPLYPSSFKKKNWGTPEGHKRRRHRSANILCILKSSPSPKPLVLYFGQEIRDVPINHRFDSCSKANPLCTACFPCVAWWNLLLSKCSEPDAVPQHLFQC</sequence>
<dbReference type="WBParaSite" id="TMUE_0000000446.1">
    <property type="protein sequence ID" value="TMUE_0000000446.1"/>
    <property type="gene ID" value="WBGene00296386"/>
</dbReference>
<name>A0A5S6PZQ6_TRIMR</name>
<dbReference type="AlphaFoldDB" id="A0A5S6PZQ6"/>
<keyword evidence="1" id="KW-1185">Reference proteome</keyword>
<evidence type="ECO:0000313" key="2">
    <source>
        <dbReference type="WBParaSite" id="TMUE_0000000446.1"/>
    </source>
</evidence>
<accession>A0A5S6PZQ6</accession>
<proteinExistence type="predicted"/>
<reference evidence="2" key="1">
    <citation type="submission" date="2019-12" db="UniProtKB">
        <authorList>
            <consortium name="WormBaseParasite"/>
        </authorList>
    </citation>
    <scope>IDENTIFICATION</scope>
</reference>
<protein>
    <submittedName>
        <fullName evidence="2">Uncharacterized protein</fullName>
    </submittedName>
</protein>